<sequence length="130" mass="15295">MNTEISKKNGLSSAFAQRQTNIMANLQNRMDVAAAKHDQHLLELLTHERFQLEYHWRDISPPPHRPPNAIRLWQHITQTFISRRKLSLERRITPKGEEWWHVADPRSGKTFNAESLGVAMQWIEQNRLGH</sequence>
<keyword evidence="3" id="KW-1185">Reference proteome</keyword>
<evidence type="ECO:0000313" key="2">
    <source>
        <dbReference type="EMBL" id="ABW30038.1"/>
    </source>
</evidence>
<dbReference type="OrthoDB" id="532894at2"/>
<dbReference type="HOGENOM" id="CLU_159105_0_0_3"/>
<dbReference type="KEGG" id="amr:AM1_5073"/>
<organism evidence="2 3">
    <name type="scientific">Acaryochloris marina (strain MBIC 11017)</name>
    <dbReference type="NCBI Taxonomy" id="329726"/>
    <lineage>
        <taxon>Bacteria</taxon>
        <taxon>Bacillati</taxon>
        <taxon>Cyanobacteriota</taxon>
        <taxon>Cyanophyceae</taxon>
        <taxon>Acaryochloridales</taxon>
        <taxon>Acaryochloridaceae</taxon>
        <taxon>Acaryochloris</taxon>
    </lineage>
</organism>
<gene>
    <name evidence="2" type="ordered locus">AM1_5073</name>
</gene>
<protein>
    <submittedName>
        <fullName evidence="2">Uncharacterized protein</fullName>
    </submittedName>
</protein>
<proteinExistence type="predicted"/>
<dbReference type="STRING" id="329726.AM1_5073"/>
<feature type="coiled-coil region" evidence="1">
    <location>
        <begin position="16"/>
        <end position="43"/>
    </location>
</feature>
<dbReference type="Proteomes" id="UP000000268">
    <property type="component" value="Chromosome"/>
</dbReference>
<name>B0C761_ACAM1</name>
<reference evidence="2 3" key="1">
    <citation type="journal article" date="2008" name="Proc. Natl. Acad. Sci. U.S.A.">
        <title>Niche adaptation and genome expansion in the chlorophyll d-producing cyanobacterium Acaryochloris marina.</title>
        <authorList>
            <person name="Swingley W.D."/>
            <person name="Chen M."/>
            <person name="Cheung P.C."/>
            <person name="Conrad A.L."/>
            <person name="Dejesa L.C."/>
            <person name="Hao J."/>
            <person name="Honchak B.M."/>
            <person name="Karbach L.E."/>
            <person name="Kurdoglu A."/>
            <person name="Lahiri S."/>
            <person name="Mastrian S.D."/>
            <person name="Miyashita H."/>
            <person name="Page L."/>
            <person name="Ramakrishna P."/>
            <person name="Satoh S."/>
            <person name="Sattley W.M."/>
            <person name="Shimada Y."/>
            <person name="Taylor H.L."/>
            <person name="Tomo T."/>
            <person name="Tsuchiya T."/>
            <person name="Wang Z.T."/>
            <person name="Raymond J."/>
            <person name="Mimuro M."/>
            <person name="Blankenship R.E."/>
            <person name="Touchman J.W."/>
        </authorList>
    </citation>
    <scope>NUCLEOTIDE SEQUENCE [LARGE SCALE GENOMIC DNA]</scope>
    <source>
        <strain evidence="3">MBIC 11017</strain>
    </source>
</reference>
<dbReference type="RefSeq" id="WP_012165308.1">
    <property type="nucleotide sequence ID" value="NC_009925.1"/>
</dbReference>
<evidence type="ECO:0000256" key="1">
    <source>
        <dbReference type="SAM" id="Coils"/>
    </source>
</evidence>
<keyword evidence="1" id="KW-0175">Coiled coil</keyword>
<dbReference type="AlphaFoldDB" id="B0C761"/>
<evidence type="ECO:0000313" key="3">
    <source>
        <dbReference type="Proteomes" id="UP000000268"/>
    </source>
</evidence>
<dbReference type="EMBL" id="CP000828">
    <property type="protein sequence ID" value="ABW30038.1"/>
    <property type="molecule type" value="Genomic_DNA"/>
</dbReference>
<accession>B0C761</accession>